<keyword evidence="2" id="KW-1185">Reference proteome</keyword>
<comment type="caution">
    <text evidence="1">The sequence shown here is derived from an EMBL/GenBank/DDBJ whole genome shotgun (WGS) entry which is preliminary data.</text>
</comment>
<reference evidence="1" key="1">
    <citation type="submission" date="2019-08" db="EMBL/GenBank/DDBJ databases">
        <title>The improved chromosome-level genome for the pearl oyster Pinctada fucata martensii using PacBio sequencing and Hi-C.</title>
        <authorList>
            <person name="Zheng Z."/>
        </authorList>
    </citation>
    <scope>NUCLEOTIDE SEQUENCE</scope>
    <source>
        <strain evidence="1">ZZ-2019</strain>
        <tissue evidence="1">Adductor muscle</tissue>
    </source>
</reference>
<dbReference type="AlphaFoldDB" id="A0AA89BUC8"/>
<gene>
    <name evidence="1" type="ORF">FSP39_000449</name>
</gene>
<protein>
    <submittedName>
        <fullName evidence="1">Uncharacterized protein</fullName>
    </submittedName>
</protein>
<sequence>MFLDVKHFQIEYIDIPFTIENKYLTALTLLDYTAREKFIQKAKVVRKNTSGMVEDIKNQARETIESAEATAYLINSIALANYSAIIEGARTDGLKIAFGILGVASQEYKNIIDYIRELKGNKNINMTVNFQQRIAGTL</sequence>
<dbReference type="EMBL" id="VSWD01000014">
    <property type="protein sequence ID" value="KAK3082608.1"/>
    <property type="molecule type" value="Genomic_DNA"/>
</dbReference>
<name>A0AA89BUC8_PINIB</name>
<evidence type="ECO:0000313" key="1">
    <source>
        <dbReference type="EMBL" id="KAK3082608.1"/>
    </source>
</evidence>
<dbReference type="Proteomes" id="UP001186944">
    <property type="component" value="Unassembled WGS sequence"/>
</dbReference>
<organism evidence="1 2">
    <name type="scientific">Pinctada imbricata</name>
    <name type="common">Atlantic pearl-oyster</name>
    <name type="synonym">Pinctada martensii</name>
    <dbReference type="NCBI Taxonomy" id="66713"/>
    <lineage>
        <taxon>Eukaryota</taxon>
        <taxon>Metazoa</taxon>
        <taxon>Spiralia</taxon>
        <taxon>Lophotrochozoa</taxon>
        <taxon>Mollusca</taxon>
        <taxon>Bivalvia</taxon>
        <taxon>Autobranchia</taxon>
        <taxon>Pteriomorphia</taxon>
        <taxon>Pterioida</taxon>
        <taxon>Pterioidea</taxon>
        <taxon>Pteriidae</taxon>
        <taxon>Pinctada</taxon>
    </lineage>
</organism>
<evidence type="ECO:0000313" key="2">
    <source>
        <dbReference type="Proteomes" id="UP001186944"/>
    </source>
</evidence>
<proteinExistence type="predicted"/>
<accession>A0AA89BUC8</accession>